<evidence type="ECO:0000313" key="4">
    <source>
        <dbReference type="Proteomes" id="UP001501442"/>
    </source>
</evidence>
<dbReference type="RefSeq" id="WP_345430405.1">
    <property type="nucleotide sequence ID" value="NZ_BAABHK010000002.1"/>
</dbReference>
<keyword evidence="1" id="KW-0560">Oxidoreductase</keyword>
<reference evidence="4" key="1">
    <citation type="journal article" date="2019" name="Int. J. Syst. Evol. Microbiol.">
        <title>The Global Catalogue of Microorganisms (GCM) 10K type strain sequencing project: providing services to taxonomists for standard genome sequencing and annotation.</title>
        <authorList>
            <consortium name="The Broad Institute Genomics Platform"/>
            <consortium name="The Broad Institute Genome Sequencing Center for Infectious Disease"/>
            <person name="Wu L."/>
            <person name="Ma J."/>
        </authorList>
    </citation>
    <scope>NUCLEOTIDE SEQUENCE [LARGE SCALE GENOMIC DNA]</scope>
    <source>
        <strain evidence="4">JCM 17939</strain>
    </source>
</reference>
<organism evidence="3 4">
    <name type="scientific">Actinoallomurus vinaceus</name>
    <dbReference type="NCBI Taxonomy" id="1080074"/>
    <lineage>
        <taxon>Bacteria</taxon>
        <taxon>Bacillati</taxon>
        <taxon>Actinomycetota</taxon>
        <taxon>Actinomycetes</taxon>
        <taxon>Streptosporangiales</taxon>
        <taxon>Thermomonosporaceae</taxon>
        <taxon>Actinoallomurus</taxon>
    </lineage>
</organism>
<evidence type="ECO:0000256" key="1">
    <source>
        <dbReference type="ARBA" id="ARBA00023002"/>
    </source>
</evidence>
<dbReference type="EMBL" id="BAABHK010000002">
    <property type="protein sequence ID" value="GAA4623567.1"/>
    <property type="molecule type" value="Genomic_DNA"/>
</dbReference>
<dbReference type="Proteomes" id="UP001501442">
    <property type="component" value="Unassembled WGS sequence"/>
</dbReference>
<dbReference type="PANTHER" id="PTHR10996:SF283">
    <property type="entry name" value="GLYOXYLATE_HYDROXYPYRUVATE REDUCTASE B"/>
    <property type="match status" value="1"/>
</dbReference>
<evidence type="ECO:0000313" key="3">
    <source>
        <dbReference type="EMBL" id="GAA4623567.1"/>
    </source>
</evidence>
<proteinExistence type="predicted"/>
<gene>
    <name evidence="3" type="ORF">GCM10023196_020230</name>
</gene>
<dbReference type="SUPFAM" id="SSF52283">
    <property type="entry name" value="Formate/glycerate dehydrogenase catalytic domain-like"/>
    <property type="match status" value="1"/>
</dbReference>
<dbReference type="InterPro" id="IPR050223">
    <property type="entry name" value="D-isomer_2-hydroxyacid_DH"/>
</dbReference>
<sequence length="112" mass="11563">MNQRVLSTRATLPGRGLERLAAQADLVRWPGTGRPEPAELHRLAAGAGAIVCLGNERVDAAPLDAAGPDLRVVGLASMGFDGVDQQAARDRGVVVTHTPGVLAETTADLAFA</sequence>
<name>A0ABP8U685_9ACTN</name>
<accession>A0ABP8U685</accession>
<dbReference type="PANTHER" id="PTHR10996">
    <property type="entry name" value="2-HYDROXYACID DEHYDROGENASE-RELATED"/>
    <property type="match status" value="1"/>
</dbReference>
<dbReference type="Pfam" id="PF00389">
    <property type="entry name" value="2-Hacid_dh"/>
    <property type="match status" value="1"/>
</dbReference>
<keyword evidence="4" id="KW-1185">Reference proteome</keyword>
<evidence type="ECO:0000259" key="2">
    <source>
        <dbReference type="Pfam" id="PF00389"/>
    </source>
</evidence>
<feature type="domain" description="D-isomer specific 2-hydroxyacid dehydrogenase catalytic" evidence="2">
    <location>
        <begin position="34"/>
        <end position="110"/>
    </location>
</feature>
<protein>
    <recommendedName>
        <fullName evidence="2">D-isomer specific 2-hydroxyacid dehydrogenase catalytic domain-containing protein</fullName>
    </recommendedName>
</protein>
<dbReference type="InterPro" id="IPR006139">
    <property type="entry name" value="D-isomer_2_OHA_DH_cat_dom"/>
</dbReference>
<dbReference type="Gene3D" id="3.40.50.720">
    <property type="entry name" value="NAD(P)-binding Rossmann-like Domain"/>
    <property type="match status" value="1"/>
</dbReference>
<comment type="caution">
    <text evidence="3">The sequence shown here is derived from an EMBL/GenBank/DDBJ whole genome shotgun (WGS) entry which is preliminary data.</text>
</comment>